<dbReference type="FunFam" id="4.10.280.10:FF:000015">
    <property type="entry name" value="T-cell acute lymphocytic leukemia 1"/>
    <property type="match status" value="1"/>
</dbReference>
<protein>
    <submittedName>
        <fullName evidence="7">Uncharacterized protein LOC111117874</fullName>
    </submittedName>
</protein>
<keyword evidence="1" id="KW-0805">Transcription regulation</keyword>
<dbReference type="PANTHER" id="PTHR13864:SF15">
    <property type="entry name" value="T-CELL ACUTE LYMPHOCYTIC LEUKEMIA PROTEIN 1 HOMOLOG-RELATED"/>
    <property type="match status" value="1"/>
</dbReference>
<dbReference type="PROSITE" id="PS50888">
    <property type="entry name" value="BHLH"/>
    <property type="match status" value="1"/>
</dbReference>
<evidence type="ECO:0000256" key="4">
    <source>
        <dbReference type="SAM" id="MobiDB-lite"/>
    </source>
</evidence>
<dbReference type="KEGG" id="cvn:111117874"/>
<evidence type="ECO:0000256" key="3">
    <source>
        <dbReference type="ARBA" id="ARBA00023163"/>
    </source>
</evidence>
<dbReference type="RefSeq" id="XP_022312823.1">
    <property type="nucleotide sequence ID" value="XM_022457115.1"/>
</dbReference>
<dbReference type="GeneID" id="111117874"/>
<organism evidence="6 7">
    <name type="scientific">Crassostrea virginica</name>
    <name type="common">Eastern oyster</name>
    <dbReference type="NCBI Taxonomy" id="6565"/>
    <lineage>
        <taxon>Eukaryota</taxon>
        <taxon>Metazoa</taxon>
        <taxon>Spiralia</taxon>
        <taxon>Lophotrochozoa</taxon>
        <taxon>Mollusca</taxon>
        <taxon>Bivalvia</taxon>
        <taxon>Autobranchia</taxon>
        <taxon>Pteriomorphia</taxon>
        <taxon>Ostreida</taxon>
        <taxon>Ostreoidea</taxon>
        <taxon>Ostreidae</taxon>
        <taxon>Crassostrea</taxon>
    </lineage>
</organism>
<dbReference type="CDD" id="cd19708">
    <property type="entry name" value="bHLH_TS_dHLH3B_like"/>
    <property type="match status" value="1"/>
</dbReference>
<dbReference type="Gene3D" id="4.10.280.10">
    <property type="entry name" value="Helix-loop-helix DNA-binding domain"/>
    <property type="match status" value="1"/>
</dbReference>
<proteinExistence type="predicted"/>
<sequence length="223" mass="25535">MTTDYRSCVTSDTAPPVCFSDVLCPSVYRQTESQSSAKSLSCDYDETLMKECDDSDDNVFYDVKPKDSGYICLQSLQSIPLLPSRTSFCSSSSDGVPQEGPLDLRQRRSSSTQGKESENEPVSIQKLRHKRMFTNSRERWRQQNVNGAFADLRKLVPTHPPDKKLSKHEILRCTIRYIRLLENVLEYQSHGDVKRVKTERDVSHEDWGRDFEESSDDESLHSA</sequence>
<dbReference type="Pfam" id="PF00010">
    <property type="entry name" value="HLH"/>
    <property type="match status" value="1"/>
</dbReference>
<dbReference type="GO" id="GO:0000981">
    <property type="term" value="F:DNA-binding transcription factor activity, RNA polymerase II-specific"/>
    <property type="evidence" value="ECO:0007669"/>
    <property type="project" value="InterPro"/>
</dbReference>
<feature type="domain" description="BHLH" evidence="5">
    <location>
        <begin position="129"/>
        <end position="181"/>
    </location>
</feature>
<dbReference type="SUPFAM" id="SSF47459">
    <property type="entry name" value="HLH, helix-loop-helix DNA-binding domain"/>
    <property type="match status" value="1"/>
</dbReference>
<keyword evidence="2" id="KW-0238">DNA-binding</keyword>
<dbReference type="InterPro" id="IPR036638">
    <property type="entry name" value="HLH_DNA-bd_sf"/>
</dbReference>
<evidence type="ECO:0000256" key="2">
    <source>
        <dbReference type="ARBA" id="ARBA00023125"/>
    </source>
</evidence>
<feature type="region of interest" description="Disordered" evidence="4">
    <location>
        <begin position="192"/>
        <end position="223"/>
    </location>
</feature>
<accession>A0A8B8CAN9</accession>
<dbReference type="SMART" id="SM00353">
    <property type="entry name" value="HLH"/>
    <property type="match status" value="1"/>
</dbReference>
<dbReference type="OrthoDB" id="10069510at2759"/>
<reference evidence="7" key="1">
    <citation type="submission" date="2025-08" db="UniProtKB">
        <authorList>
            <consortium name="RefSeq"/>
        </authorList>
    </citation>
    <scope>IDENTIFICATION</scope>
    <source>
        <tissue evidence="7">Whole sample</tissue>
    </source>
</reference>
<dbReference type="InterPro" id="IPR040238">
    <property type="entry name" value="TAL-like"/>
</dbReference>
<evidence type="ECO:0000313" key="6">
    <source>
        <dbReference type="Proteomes" id="UP000694844"/>
    </source>
</evidence>
<dbReference type="InterPro" id="IPR011598">
    <property type="entry name" value="bHLH_dom"/>
</dbReference>
<evidence type="ECO:0000259" key="5">
    <source>
        <dbReference type="PROSITE" id="PS50888"/>
    </source>
</evidence>
<gene>
    <name evidence="7" type="primary">LOC111117874</name>
</gene>
<dbReference type="GO" id="GO:0000978">
    <property type="term" value="F:RNA polymerase II cis-regulatory region sequence-specific DNA binding"/>
    <property type="evidence" value="ECO:0007669"/>
    <property type="project" value="TreeGrafter"/>
</dbReference>
<dbReference type="Proteomes" id="UP000694844">
    <property type="component" value="Chromosome 2"/>
</dbReference>
<dbReference type="PANTHER" id="PTHR13864">
    <property type="entry name" value="T-CELL ACUTE LYMPHOCYTIC LEUKEMIA/STEM CELL LEUKEMIA-RELATED"/>
    <property type="match status" value="1"/>
</dbReference>
<feature type="region of interest" description="Disordered" evidence="4">
    <location>
        <begin position="90"/>
        <end position="124"/>
    </location>
</feature>
<keyword evidence="6" id="KW-1185">Reference proteome</keyword>
<keyword evidence="3" id="KW-0804">Transcription</keyword>
<dbReference type="AlphaFoldDB" id="A0A8B8CAN9"/>
<evidence type="ECO:0000313" key="7">
    <source>
        <dbReference type="RefSeq" id="XP_022312823.1"/>
    </source>
</evidence>
<dbReference type="GO" id="GO:0046983">
    <property type="term" value="F:protein dimerization activity"/>
    <property type="evidence" value="ECO:0007669"/>
    <property type="project" value="InterPro"/>
</dbReference>
<evidence type="ECO:0000256" key="1">
    <source>
        <dbReference type="ARBA" id="ARBA00023015"/>
    </source>
</evidence>
<name>A0A8B8CAN9_CRAVI</name>